<dbReference type="PROSITE" id="PS00846">
    <property type="entry name" value="HTH_ARSR_1"/>
    <property type="match status" value="1"/>
</dbReference>
<dbReference type="VEuPathDB" id="FungiDB:RhiirA1_484015"/>
<evidence type="ECO:0000313" key="5">
    <source>
        <dbReference type="EMBL" id="PKC51320.1"/>
    </source>
</evidence>
<dbReference type="InterPro" id="IPR011991">
    <property type="entry name" value="ArsR-like_HTH"/>
</dbReference>
<dbReference type="InterPro" id="IPR051011">
    <property type="entry name" value="Metal_resp_trans_reg"/>
</dbReference>
<dbReference type="Pfam" id="PF01022">
    <property type="entry name" value="HTH_5"/>
    <property type="match status" value="1"/>
</dbReference>
<dbReference type="InterPro" id="IPR018334">
    <property type="entry name" value="ArsR_HTH"/>
</dbReference>
<accession>A0A2N0QJV0</accession>
<reference evidence="5 6" key="1">
    <citation type="submission" date="2017-10" db="EMBL/GenBank/DDBJ databases">
        <title>Extensive intraspecific genome diversity in a model arbuscular mycorrhizal fungus.</title>
        <authorList>
            <person name="Chen E.C.H."/>
            <person name="Morin E."/>
            <person name="Baudet D."/>
            <person name="Noel J."/>
            <person name="Ndikumana S."/>
            <person name="Charron P."/>
            <person name="St-Onge C."/>
            <person name="Giorgi J."/>
            <person name="Grigoriev I.V."/>
            <person name="Roux C."/>
            <person name="Martin F.M."/>
            <person name="Corradi N."/>
        </authorList>
    </citation>
    <scope>NUCLEOTIDE SEQUENCE [LARGE SCALE GENOMIC DNA]</scope>
    <source>
        <strain evidence="5 6">A1</strain>
    </source>
</reference>
<dbReference type="SUPFAM" id="SSF46785">
    <property type="entry name" value="Winged helix' DNA-binding domain"/>
    <property type="match status" value="1"/>
</dbReference>
<dbReference type="AlphaFoldDB" id="A0A2N0QJV0"/>
<gene>
    <name evidence="5" type="ORF">RhiirA1_484015</name>
</gene>
<keyword evidence="3" id="KW-0804">Transcription</keyword>
<dbReference type="Gene3D" id="1.10.10.10">
    <property type="entry name" value="Winged helix-like DNA-binding domain superfamily/Winged helix DNA-binding domain"/>
    <property type="match status" value="1"/>
</dbReference>
<sequence length="179" mass="19727">KDVCEITCINEEKVTTISEKLSKENPFEVAKIFKALSDDTRIKIAYALSVEDELCVCDVANIVGATNATASHHLRLLNNLGIAKYRKEGKLVYYSLDDDHVKQLIGVAFAHQKEVAEVENVKELPGVEDAKVNFGASKISVVGEATIEELEKAGAFENLKVIPDKPVRQVDDVKRTADE</sequence>
<dbReference type="NCBIfam" id="NF033788">
    <property type="entry name" value="HTH_metalloreg"/>
    <property type="match status" value="1"/>
</dbReference>
<dbReference type="CDD" id="cd00090">
    <property type="entry name" value="HTH_ARSR"/>
    <property type="match status" value="1"/>
</dbReference>
<reference evidence="5 6" key="2">
    <citation type="submission" date="2017-10" db="EMBL/GenBank/DDBJ databases">
        <title>Genome analyses suggest a sexual origin of heterokaryosis in a supposedly ancient asexual fungus.</title>
        <authorList>
            <person name="Corradi N."/>
            <person name="Sedzielewska K."/>
            <person name="Noel J."/>
            <person name="Charron P."/>
            <person name="Farinelli L."/>
            <person name="Marton T."/>
            <person name="Kruger M."/>
            <person name="Pelin A."/>
            <person name="Brachmann A."/>
            <person name="Corradi N."/>
        </authorList>
    </citation>
    <scope>NUCLEOTIDE SEQUENCE [LARGE SCALE GENOMIC DNA]</scope>
    <source>
        <strain evidence="5 6">A1</strain>
    </source>
</reference>
<evidence type="ECO:0000256" key="3">
    <source>
        <dbReference type="ARBA" id="ARBA00023163"/>
    </source>
</evidence>
<proteinExistence type="predicted"/>
<dbReference type="PROSITE" id="PS50987">
    <property type="entry name" value="HTH_ARSR_2"/>
    <property type="match status" value="1"/>
</dbReference>
<evidence type="ECO:0000313" key="6">
    <source>
        <dbReference type="Proteomes" id="UP000232688"/>
    </source>
</evidence>
<dbReference type="Proteomes" id="UP000232688">
    <property type="component" value="Unassembled WGS sequence"/>
</dbReference>
<dbReference type="InterPro" id="IPR036390">
    <property type="entry name" value="WH_DNA-bd_sf"/>
</dbReference>
<dbReference type="PANTHER" id="PTHR43132:SF6">
    <property type="entry name" value="HTH-TYPE TRANSCRIPTIONAL REPRESSOR CZRA"/>
    <property type="match status" value="1"/>
</dbReference>
<keyword evidence="2 5" id="KW-0238">DNA-binding</keyword>
<dbReference type="InterPro" id="IPR036388">
    <property type="entry name" value="WH-like_DNA-bd_sf"/>
</dbReference>
<evidence type="ECO:0000256" key="2">
    <source>
        <dbReference type="ARBA" id="ARBA00023125"/>
    </source>
</evidence>
<dbReference type="InterPro" id="IPR006121">
    <property type="entry name" value="HMA_dom"/>
</dbReference>
<feature type="non-terminal residue" evidence="5">
    <location>
        <position position="179"/>
    </location>
</feature>
<protein>
    <submittedName>
        <fullName evidence="5">Winged helix DNA-binding domain-containing protein</fullName>
    </submittedName>
</protein>
<keyword evidence="1" id="KW-0805">Transcription regulation</keyword>
<dbReference type="SMART" id="SM00418">
    <property type="entry name" value="HTH_ARSR"/>
    <property type="match status" value="1"/>
</dbReference>
<dbReference type="InterPro" id="IPR001845">
    <property type="entry name" value="HTH_ArsR_DNA-bd_dom"/>
</dbReference>
<dbReference type="GO" id="GO:0003700">
    <property type="term" value="F:DNA-binding transcription factor activity"/>
    <property type="evidence" value="ECO:0007669"/>
    <property type="project" value="InterPro"/>
</dbReference>
<evidence type="ECO:0000259" key="4">
    <source>
        <dbReference type="PROSITE" id="PS50987"/>
    </source>
</evidence>
<evidence type="ECO:0000256" key="1">
    <source>
        <dbReference type="ARBA" id="ARBA00023015"/>
    </source>
</evidence>
<feature type="domain" description="HTH arsR-type" evidence="4">
    <location>
        <begin position="21"/>
        <end position="116"/>
    </location>
</feature>
<dbReference type="Gene3D" id="3.30.70.100">
    <property type="match status" value="1"/>
</dbReference>
<organism evidence="5 6">
    <name type="scientific">Rhizophagus irregularis</name>
    <dbReference type="NCBI Taxonomy" id="588596"/>
    <lineage>
        <taxon>Eukaryota</taxon>
        <taxon>Fungi</taxon>
        <taxon>Fungi incertae sedis</taxon>
        <taxon>Mucoromycota</taxon>
        <taxon>Glomeromycotina</taxon>
        <taxon>Glomeromycetes</taxon>
        <taxon>Glomerales</taxon>
        <taxon>Glomeraceae</taxon>
        <taxon>Rhizophagus</taxon>
    </lineage>
</organism>
<dbReference type="GO" id="GO:0003677">
    <property type="term" value="F:DNA binding"/>
    <property type="evidence" value="ECO:0007669"/>
    <property type="project" value="UniProtKB-KW"/>
</dbReference>
<dbReference type="PANTHER" id="PTHR43132">
    <property type="entry name" value="ARSENICAL RESISTANCE OPERON REPRESSOR ARSR-RELATED"/>
    <property type="match status" value="1"/>
</dbReference>
<comment type="caution">
    <text evidence="5">The sequence shown here is derived from an EMBL/GenBank/DDBJ whole genome shotgun (WGS) entry which is preliminary data.</text>
</comment>
<name>A0A2N0QJV0_9GLOM</name>
<dbReference type="PRINTS" id="PR00778">
    <property type="entry name" value="HTHARSR"/>
</dbReference>
<dbReference type="EMBL" id="LLXH01007870">
    <property type="protein sequence ID" value="PKC51320.1"/>
    <property type="molecule type" value="Genomic_DNA"/>
</dbReference>
<feature type="non-terminal residue" evidence="5">
    <location>
        <position position="1"/>
    </location>
</feature>
<dbReference type="GO" id="GO:0046872">
    <property type="term" value="F:metal ion binding"/>
    <property type="evidence" value="ECO:0007669"/>
    <property type="project" value="InterPro"/>
</dbReference>
<dbReference type="CDD" id="cd00371">
    <property type="entry name" value="HMA"/>
    <property type="match status" value="1"/>
</dbReference>